<reference evidence="1" key="1">
    <citation type="journal article" date="2019" name="Sci. Rep.">
        <title>Draft genome of Tanacetum cinerariifolium, the natural source of mosquito coil.</title>
        <authorList>
            <person name="Yamashiro T."/>
            <person name="Shiraishi A."/>
            <person name="Satake H."/>
            <person name="Nakayama K."/>
        </authorList>
    </citation>
    <scope>NUCLEOTIDE SEQUENCE</scope>
</reference>
<sequence>MQMSLNLTRPYNANLSRFQSSLMEYDAIEERQLLKKVRELLAGYTNSEWFTRKWCRALGYFEAVVLASRPGIDGAIIDTPKTASVFMRNLFVDTIGMASFVFMPIKPGDYLTQVEPSVPRPPLQVYNGLSVSYVRDEKIDKGWNLGEAYGMLLECLWNPCYLIPTTDVVL</sequence>
<comment type="caution">
    <text evidence="1">The sequence shown here is derived from an EMBL/GenBank/DDBJ whole genome shotgun (WGS) entry which is preliminary data.</text>
</comment>
<organism evidence="1">
    <name type="scientific">Tanacetum cinerariifolium</name>
    <name type="common">Dalmatian daisy</name>
    <name type="synonym">Chrysanthemum cinerariifolium</name>
    <dbReference type="NCBI Taxonomy" id="118510"/>
    <lineage>
        <taxon>Eukaryota</taxon>
        <taxon>Viridiplantae</taxon>
        <taxon>Streptophyta</taxon>
        <taxon>Embryophyta</taxon>
        <taxon>Tracheophyta</taxon>
        <taxon>Spermatophyta</taxon>
        <taxon>Magnoliopsida</taxon>
        <taxon>eudicotyledons</taxon>
        <taxon>Gunneridae</taxon>
        <taxon>Pentapetalae</taxon>
        <taxon>asterids</taxon>
        <taxon>campanulids</taxon>
        <taxon>Asterales</taxon>
        <taxon>Asteraceae</taxon>
        <taxon>Asteroideae</taxon>
        <taxon>Anthemideae</taxon>
        <taxon>Anthemidinae</taxon>
        <taxon>Tanacetum</taxon>
    </lineage>
</organism>
<evidence type="ECO:0000313" key="1">
    <source>
        <dbReference type="EMBL" id="GEY45661.1"/>
    </source>
</evidence>
<name>A0A699HMW6_TANCI</name>
<dbReference type="EMBL" id="BKCJ010180124">
    <property type="protein sequence ID" value="GEY45661.1"/>
    <property type="molecule type" value="Genomic_DNA"/>
</dbReference>
<dbReference type="AlphaFoldDB" id="A0A699HMW6"/>
<gene>
    <name evidence="1" type="ORF">Tci_417635</name>
</gene>
<accession>A0A699HMW6</accession>
<protein>
    <submittedName>
        <fullName evidence="1">SHV3-like 5</fullName>
    </submittedName>
</protein>
<proteinExistence type="predicted"/>